<sequence length="316" mass="34830">MPTFSIGPSSLGLSVTSERVLSTLTLQVMALYANAIADARDNTDQAELGRSLKFKLADLIESEGGEWQSNVIDLRHEEDPVAQALAIITEHKCSVPAERTAWSTQILALASIMSNEQLRQLKALCPVGVWSALVFANIRPTPARTLTDVAVGKVKILEWDLFPRDMDPPCGNCTRKNHPCQIQYGGISKCRECALFQLSCPKAGPRGRPPAALFKTHGRNSEDGEDGAPRTKEKKGIAPTEEAYIPSDRVNVAHDNKRRKLDHRCYDSVASDELTKLKEDMLLMQRNVDNLTGLIRETRTEVGTALQLCAVKLLNN</sequence>
<proteinExistence type="predicted"/>
<dbReference type="AlphaFoldDB" id="A0A284RNG2"/>
<name>A0A284RNG2_ARMOS</name>
<feature type="region of interest" description="Disordered" evidence="1">
    <location>
        <begin position="206"/>
        <end position="238"/>
    </location>
</feature>
<dbReference type="Proteomes" id="UP000219338">
    <property type="component" value="Unassembled WGS sequence"/>
</dbReference>
<keyword evidence="3" id="KW-1185">Reference proteome</keyword>
<feature type="compositionally biased region" description="Basic and acidic residues" evidence="1">
    <location>
        <begin position="219"/>
        <end position="236"/>
    </location>
</feature>
<reference evidence="3" key="1">
    <citation type="journal article" date="2017" name="Nat. Ecol. Evol.">
        <title>Genome expansion and lineage-specific genetic innovations in the forest pathogenic fungi Armillaria.</title>
        <authorList>
            <person name="Sipos G."/>
            <person name="Prasanna A.N."/>
            <person name="Walter M.C."/>
            <person name="O'Connor E."/>
            <person name="Balint B."/>
            <person name="Krizsan K."/>
            <person name="Kiss B."/>
            <person name="Hess J."/>
            <person name="Varga T."/>
            <person name="Slot J."/>
            <person name="Riley R."/>
            <person name="Boka B."/>
            <person name="Rigling D."/>
            <person name="Barry K."/>
            <person name="Lee J."/>
            <person name="Mihaltcheva S."/>
            <person name="LaButti K."/>
            <person name="Lipzen A."/>
            <person name="Waldron R."/>
            <person name="Moloney N.M."/>
            <person name="Sperisen C."/>
            <person name="Kredics L."/>
            <person name="Vagvoelgyi C."/>
            <person name="Patrignani A."/>
            <person name="Fitzpatrick D."/>
            <person name="Nagy I."/>
            <person name="Doyle S."/>
            <person name="Anderson J.B."/>
            <person name="Grigoriev I.V."/>
            <person name="Gueldener U."/>
            <person name="Muensterkoetter M."/>
            <person name="Nagy L.G."/>
        </authorList>
    </citation>
    <scope>NUCLEOTIDE SEQUENCE [LARGE SCALE GENOMIC DNA]</scope>
    <source>
        <strain evidence="3">C18/9</strain>
    </source>
</reference>
<dbReference type="OrthoDB" id="10365590at2759"/>
<evidence type="ECO:0000256" key="1">
    <source>
        <dbReference type="SAM" id="MobiDB-lite"/>
    </source>
</evidence>
<accession>A0A284RNG2</accession>
<evidence type="ECO:0000313" key="3">
    <source>
        <dbReference type="Proteomes" id="UP000219338"/>
    </source>
</evidence>
<gene>
    <name evidence="2" type="ORF">ARMOST_13684</name>
</gene>
<protein>
    <submittedName>
        <fullName evidence="2">Uncharacterized protein</fullName>
    </submittedName>
</protein>
<dbReference type="EMBL" id="FUEG01000012">
    <property type="protein sequence ID" value="SJL10300.1"/>
    <property type="molecule type" value="Genomic_DNA"/>
</dbReference>
<evidence type="ECO:0000313" key="2">
    <source>
        <dbReference type="EMBL" id="SJL10300.1"/>
    </source>
</evidence>
<organism evidence="2 3">
    <name type="scientific">Armillaria ostoyae</name>
    <name type="common">Armillaria root rot fungus</name>
    <dbReference type="NCBI Taxonomy" id="47428"/>
    <lineage>
        <taxon>Eukaryota</taxon>
        <taxon>Fungi</taxon>
        <taxon>Dikarya</taxon>
        <taxon>Basidiomycota</taxon>
        <taxon>Agaricomycotina</taxon>
        <taxon>Agaricomycetes</taxon>
        <taxon>Agaricomycetidae</taxon>
        <taxon>Agaricales</taxon>
        <taxon>Marasmiineae</taxon>
        <taxon>Physalacriaceae</taxon>
        <taxon>Armillaria</taxon>
    </lineage>
</organism>